<sequence length="506" mass="58351">MESEINPSLSEEDVEVGSSGAPWNDKTLAIFIDLMDEEVKKKDRPSATFSKNSWHFIQDRMQELTNYPYTHMQLRNKFNLLRIIYRSFKSLLAQPGVTETPGVWKVYAKEETWNRLYVVNKNAKNFKKKGCPHYDKLCNIYGDTAALDEHARLLTRLSSEIDPNLNEEFVEHAHQTTRLSSEIDSIFNKEVEHARPSKRLPSEIDPSLNEQIVEVGSSSAPWNDRTVAIFIDLMDQEVKKKNMGTTTFSKPSWLFIQARMKELTNYPYTDNQLRNKFNLLRTIYRSFKSLLEQTGVTATPGIWKVHAEEETWYKLYVVNKNAKNFKKKGCPHYDKLCNIYGDITATGELTYPSTRLPSDDENEGSCDFDPTTKNIKEIDDDEETDYLTTHKRKRASSPKRRVRKESIGRALTNIMSAFVESSTKRTELLNRKSLASCEPCGEARTDTTPTDGHALLMESIGALDALEEIDDLQYLKVLKLLREDPVWREIFLKIPLNRRRGVVLNL</sequence>
<dbReference type="AlphaFoldDB" id="A0AAV3R1X6"/>
<evidence type="ECO:0000313" key="4">
    <source>
        <dbReference type="Proteomes" id="UP001454036"/>
    </source>
</evidence>
<keyword evidence="4" id="KW-1185">Reference proteome</keyword>
<feature type="region of interest" description="Disordered" evidence="1">
    <location>
        <begin position="1"/>
        <end position="21"/>
    </location>
</feature>
<feature type="domain" description="Myb/SANT-like" evidence="2">
    <location>
        <begin position="23"/>
        <end position="115"/>
    </location>
</feature>
<dbReference type="InterPro" id="IPR024752">
    <property type="entry name" value="Myb/SANT-like_dom"/>
</dbReference>
<organism evidence="3 4">
    <name type="scientific">Lithospermum erythrorhizon</name>
    <name type="common">Purple gromwell</name>
    <name type="synonym">Lithospermum officinale var. erythrorhizon</name>
    <dbReference type="NCBI Taxonomy" id="34254"/>
    <lineage>
        <taxon>Eukaryota</taxon>
        <taxon>Viridiplantae</taxon>
        <taxon>Streptophyta</taxon>
        <taxon>Embryophyta</taxon>
        <taxon>Tracheophyta</taxon>
        <taxon>Spermatophyta</taxon>
        <taxon>Magnoliopsida</taxon>
        <taxon>eudicotyledons</taxon>
        <taxon>Gunneridae</taxon>
        <taxon>Pentapetalae</taxon>
        <taxon>asterids</taxon>
        <taxon>lamiids</taxon>
        <taxon>Boraginales</taxon>
        <taxon>Boraginaceae</taxon>
        <taxon>Boraginoideae</taxon>
        <taxon>Lithospermeae</taxon>
        <taxon>Lithospermum</taxon>
    </lineage>
</organism>
<dbReference type="Proteomes" id="UP001454036">
    <property type="component" value="Unassembled WGS sequence"/>
</dbReference>
<comment type="caution">
    <text evidence="3">The sequence shown here is derived from an EMBL/GenBank/DDBJ whole genome shotgun (WGS) entry which is preliminary data.</text>
</comment>
<dbReference type="Pfam" id="PF12776">
    <property type="entry name" value="Myb_DNA-bind_3"/>
    <property type="match status" value="2"/>
</dbReference>
<dbReference type="EMBL" id="BAABME010007057">
    <property type="protein sequence ID" value="GAA0169988.1"/>
    <property type="molecule type" value="Genomic_DNA"/>
</dbReference>
<evidence type="ECO:0000259" key="2">
    <source>
        <dbReference type="Pfam" id="PF12776"/>
    </source>
</evidence>
<dbReference type="PANTHER" id="PTHR47584:SF14">
    <property type="entry name" value="L10-INTERACTING MYB DOMAIN-CONTAINING PROTEIN-LIKE"/>
    <property type="match status" value="1"/>
</dbReference>
<proteinExistence type="predicted"/>
<dbReference type="PANTHER" id="PTHR47584">
    <property type="match status" value="1"/>
</dbReference>
<protein>
    <recommendedName>
        <fullName evidence="2">Myb/SANT-like domain-containing protein</fullName>
    </recommendedName>
</protein>
<evidence type="ECO:0000313" key="3">
    <source>
        <dbReference type="EMBL" id="GAA0169988.1"/>
    </source>
</evidence>
<gene>
    <name evidence="3" type="ORF">LIER_24353</name>
</gene>
<dbReference type="InterPro" id="IPR045026">
    <property type="entry name" value="LIMYB"/>
</dbReference>
<reference evidence="3 4" key="1">
    <citation type="submission" date="2024-01" db="EMBL/GenBank/DDBJ databases">
        <title>The complete chloroplast genome sequence of Lithospermum erythrorhizon: insights into the phylogenetic relationship among Boraginaceae species and the maternal lineages of purple gromwells.</title>
        <authorList>
            <person name="Okada T."/>
            <person name="Watanabe K."/>
        </authorList>
    </citation>
    <scope>NUCLEOTIDE SEQUENCE [LARGE SCALE GENOMIC DNA]</scope>
</reference>
<name>A0AAV3R1X6_LITER</name>
<evidence type="ECO:0000256" key="1">
    <source>
        <dbReference type="SAM" id="MobiDB-lite"/>
    </source>
</evidence>
<feature type="domain" description="Myb/SANT-like" evidence="2">
    <location>
        <begin position="222"/>
        <end position="313"/>
    </location>
</feature>
<accession>A0AAV3R1X6</accession>